<gene>
    <name evidence="2" type="ORF">OD355_08420</name>
</gene>
<protein>
    <submittedName>
        <fullName evidence="2">Nitrous oxide reductase accessory protein NosL</fullName>
    </submittedName>
</protein>
<evidence type="ECO:0000313" key="2">
    <source>
        <dbReference type="EMBL" id="MCU7694537.1"/>
    </source>
</evidence>
<accession>A0AAE3ILV4</accession>
<dbReference type="EMBL" id="JAOTPL010000010">
    <property type="protein sequence ID" value="MCU7694537.1"/>
    <property type="molecule type" value="Genomic_DNA"/>
</dbReference>
<feature type="signal peptide" evidence="1">
    <location>
        <begin position="1"/>
        <end position="31"/>
    </location>
</feature>
<organism evidence="2 3">
    <name type="scientific">Haoranjiania flava</name>
    <dbReference type="NCBI Taxonomy" id="1856322"/>
    <lineage>
        <taxon>Bacteria</taxon>
        <taxon>Pseudomonadati</taxon>
        <taxon>Bacteroidota</taxon>
        <taxon>Chitinophagia</taxon>
        <taxon>Chitinophagales</taxon>
        <taxon>Chitinophagaceae</taxon>
        <taxon>Haoranjiania</taxon>
    </lineage>
</organism>
<dbReference type="Proteomes" id="UP001209317">
    <property type="component" value="Unassembled WGS sequence"/>
</dbReference>
<reference evidence="2" key="1">
    <citation type="submission" date="2022-10" db="EMBL/GenBank/DDBJ databases">
        <authorList>
            <person name="Kim H.S."/>
            <person name="Kim J.-S."/>
            <person name="Suh M.K."/>
            <person name="Eom M.K."/>
            <person name="Lee J.-S."/>
        </authorList>
    </citation>
    <scope>NUCLEOTIDE SEQUENCE</scope>
    <source>
        <strain evidence="2">LIP-5</strain>
    </source>
</reference>
<name>A0AAE3ILV4_9BACT</name>
<dbReference type="InterPro" id="IPR008719">
    <property type="entry name" value="N2O_reductase_NosL"/>
</dbReference>
<dbReference type="SUPFAM" id="SSF160387">
    <property type="entry name" value="NosL/MerB-like"/>
    <property type="match status" value="1"/>
</dbReference>
<proteinExistence type="predicted"/>
<comment type="caution">
    <text evidence="2">The sequence shown here is derived from an EMBL/GenBank/DDBJ whole genome shotgun (WGS) entry which is preliminary data.</text>
</comment>
<dbReference type="PANTHER" id="PTHR41247:SF1">
    <property type="entry name" value="HTH-TYPE TRANSCRIPTIONAL REPRESSOR YCNK"/>
    <property type="match status" value="1"/>
</dbReference>
<dbReference type="AlphaFoldDB" id="A0AAE3ILV4"/>
<evidence type="ECO:0000313" key="3">
    <source>
        <dbReference type="Proteomes" id="UP001209317"/>
    </source>
</evidence>
<dbReference type="RefSeq" id="WP_263038022.1">
    <property type="nucleotide sequence ID" value="NZ_JAOTPL010000010.1"/>
</dbReference>
<keyword evidence="3" id="KW-1185">Reference proteome</keyword>
<evidence type="ECO:0000256" key="1">
    <source>
        <dbReference type="SAM" id="SignalP"/>
    </source>
</evidence>
<feature type="chain" id="PRO_5042219392" evidence="1">
    <location>
        <begin position="32"/>
        <end position="152"/>
    </location>
</feature>
<dbReference type="Pfam" id="PF05573">
    <property type="entry name" value="NosL"/>
    <property type="match status" value="1"/>
</dbReference>
<keyword evidence="1" id="KW-0732">Signal</keyword>
<dbReference type="PANTHER" id="PTHR41247">
    <property type="entry name" value="HTH-TYPE TRANSCRIPTIONAL REPRESSOR YCNK"/>
    <property type="match status" value="1"/>
</dbReference>
<dbReference type="PROSITE" id="PS51257">
    <property type="entry name" value="PROKAR_LIPOPROTEIN"/>
    <property type="match status" value="1"/>
</dbReference>
<sequence>MFIFTKKKKSYFHCLVVAISLFLLQSCSVSTEPQQIPSGTPCAFCKMPIAEMNYASQLINSKGKMYAFDDLHCTTAFIKSGIVKKQDIGEVYVADFITEEMLNVKNAFFLRSAELRTPMNGAIAAFKNMETLQTQMGKYPGDVVTWEEIINR</sequence>